<reference evidence="1 2" key="1">
    <citation type="submission" date="2013-07" db="EMBL/GenBank/DDBJ databases">
        <title>Complete genome sequence of Bacillus infantis NRRL B-14911 that has potential to induce cardiac disease by antigenic mimicry.</title>
        <authorList>
            <person name="Massilamany C."/>
            <person name="Smith T.P.L."/>
            <person name="Loy J.D."/>
            <person name="Barletta R."/>
            <person name="Reddy J."/>
        </authorList>
    </citation>
    <scope>NUCLEOTIDE SEQUENCE [LARGE SCALE GENOMIC DNA]</scope>
    <source>
        <strain evidence="1 2">NRRL B-14911</strain>
    </source>
</reference>
<dbReference type="OrthoDB" id="2592395at2"/>
<dbReference type="PATRIC" id="fig|1367477.3.peg.4574"/>
<keyword evidence="2" id="KW-1185">Reference proteome</keyword>
<dbReference type="EMBL" id="CP006643">
    <property type="protein sequence ID" value="AGX06422.1"/>
    <property type="molecule type" value="Genomic_DNA"/>
</dbReference>
<proteinExistence type="predicted"/>
<dbReference type="STRING" id="1367477.N288_22915"/>
<dbReference type="Proteomes" id="UP000017805">
    <property type="component" value="Chromosome"/>
</dbReference>
<gene>
    <name evidence="1" type="ORF">N288_22915</name>
</gene>
<name>U5LIG8_9BACI</name>
<evidence type="ECO:0000313" key="2">
    <source>
        <dbReference type="Proteomes" id="UP000017805"/>
    </source>
</evidence>
<sequence length="224" mass="26294">MKIEVSWFPPGKVMIEPKAEATYPFEIRGDFRHIVEFPYYAESGLANHYEVFFCSWMENPDYYPVYSLVEIFDFQQAEFEGLYREQDIAFNCAKGEYKDTFFVKAVIRTPQQFKAYYPYLHGNGNMLNLSLWSIKQDVFSLEEREHESPYPVKRTKNNITRLVKLTWSANVPIVTLTGDSTVFWVGHDGNYITVISNNEHFSGIDSLQKIVPKMAELVENYEWE</sequence>
<dbReference type="RefSeq" id="WP_009792803.1">
    <property type="nucleotide sequence ID" value="NC_022524.1"/>
</dbReference>
<dbReference type="AlphaFoldDB" id="U5LIG8"/>
<accession>U5LIG8</accession>
<protein>
    <submittedName>
        <fullName evidence="1">Uncharacterized protein</fullName>
    </submittedName>
</protein>
<organism evidence="1 2">
    <name type="scientific">Bacillus infantis NRRL B-14911</name>
    <dbReference type="NCBI Taxonomy" id="1367477"/>
    <lineage>
        <taxon>Bacteria</taxon>
        <taxon>Bacillati</taxon>
        <taxon>Bacillota</taxon>
        <taxon>Bacilli</taxon>
        <taxon>Bacillales</taxon>
        <taxon>Bacillaceae</taxon>
        <taxon>Bacillus</taxon>
    </lineage>
</organism>
<dbReference type="KEGG" id="bif:N288_22915"/>
<dbReference type="HOGENOM" id="CLU_1233001_0_0_9"/>
<evidence type="ECO:0000313" key="1">
    <source>
        <dbReference type="EMBL" id="AGX06422.1"/>
    </source>
</evidence>